<protein>
    <submittedName>
        <fullName evidence="2">Uncharacterized protein</fullName>
    </submittedName>
</protein>
<evidence type="ECO:0000256" key="1">
    <source>
        <dbReference type="SAM" id="MobiDB-lite"/>
    </source>
</evidence>
<accession>A0A5B7FBC0</accession>
<feature type="region of interest" description="Disordered" evidence="1">
    <location>
        <begin position="149"/>
        <end position="174"/>
    </location>
</feature>
<sequence>MSSIHYFTCQDDNTGSAITRFSILSLRQLHQHLGSRVQHLHLFQDGGSIIGDGNLSFSILNHLIHAPWAQRCLDGISDSCIMTDMPSPTHFYHNIVSEYEAVQHASCQRCAEQVCHESPQTPAHAPCTNPAPLYTHTHGKHLNQKLTDTSNEDHQYESNNDLTTPRNREELLTS</sequence>
<comment type="caution">
    <text evidence="2">The sequence shown here is derived from an EMBL/GenBank/DDBJ whole genome shotgun (WGS) entry which is preliminary data.</text>
</comment>
<name>A0A5B7FBC0_PORTR</name>
<dbReference type="AlphaFoldDB" id="A0A5B7FBC0"/>
<proteinExistence type="predicted"/>
<reference evidence="2 3" key="1">
    <citation type="submission" date="2019-05" db="EMBL/GenBank/DDBJ databases">
        <title>Another draft genome of Portunus trituberculatus and its Hox gene families provides insights of decapod evolution.</title>
        <authorList>
            <person name="Jeong J.-H."/>
            <person name="Song I."/>
            <person name="Kim S."/>
            <person name="Choi T."/>
            <person name="Kim D."/>
            <person name="Ryu S."/>
            <person name="Kim W."/>
        </authorList>
    </citation>
    <scope>NUCLEOTIDE SEQUENCE [LARGE SCALE GENOMIC DNA]</scope>
    <source>
        <tissue evidence="2">Muscle</tissue>
    </source>
</reference>
<dbReference type="EMBL" id="VSRR010006509">
    <property type="protein sequence ID" value="MPC44960.1"/>
    <property type="molecule type" value="Genomic_DNA"/>
</dbReference>
<organism evidence="2 3">
    <name type="scientific">Portunus trituberculatus</name>
    <name type="common">Swimming crab</name>
    <name type="synonym">Neptunus trituberculatus</name>
    <dbReference type="NCBI Taxonomy" id="210409"/>
    <lineage>
        <taxon>Eukaryota</taxon>
        <taxon>Metazoa</taxon>
        <taxon>Ecdysozoa</taxon>
        <taxon>Arthropoda</taxon>
        <taxon>Crustacea</taxon>
        <taxon>Multicrustacea</taxon>
        <taxon>Malacostraca</taxon>
        <taxon>Eumalacostraca</taxon>
        <taxon>Eucarida</taxon>
        <taxon>Decapoda</taxon>
        <taxon>Pleocyemata</taxon>
        <taxon>Brachyura</taxon>
        <taxon>Eubrachyura</taxon>
        <taxon>Portunoidea</taxon>
        <taxon>Portunidae</taxon>
        <taxon>Portuninae</taxon>
        <taxon>Portunus</taxon>
    </lineage>
</organism>
<gene>
    <name evidence="2" type="ORF">E2C01_038642</name>
</gene>
<evidence type="ECO:0000313" key="3">
    <source>
        <dbReference type="Proteomes" id="UP000324222"/>
    </source>
</evidence>
<keyword evidence="3" id="KW-1185">Reference proteome</keyword>
<evidence type="ECO:0000313" key="2">
    <source>
        <dbReference type="EMBL" id="MPC44960.1"/>
    </source>
</evidence>
<dbReference type="Proteomes" id="UP000324222">
    <property type="component" value="Unassembled WGS sequence"/>
</dbReference>